<comment type="caution">
    <text evidence="2">The sequence shown here is derived from an EMBL/GenBank/DDBJ whole genome shotgun (WGS) entry which is preliminary data.</text>
</comment>
<gene>
    <name evidence="2" type="ORF">MetfoDRAFT_1414</name>
</gene>
<evidence type="ECO:0008006" key="4">
    <source>
        <dbReference type="Google" id="ProtNLM"/>
    </source>
</evidence>
<reference evidence="2 3" key="1">
    <citation type="submission" date="2011-09" db="EMBL/GenBank/DDBJ databases">
        <title>The draft genome of Methanotorris formicicus Mc-S-70.</title>
        <authorList>
            <consortium name="US DOE Joint Genome Institute (JGI-PGF)"/>
            <person name="Lucas S."/>
            <person name="Han J."/>
            <person name="Lapidus A."/>
            <person name="Cheng J.-F."/>
            <person name="Goodwin L."/>
            <person name="Pitluck S."/>
            <person name="Peters L."/>
            <person name="Land M.L."/>
            <person name="Hauser L."/>
            <person name="Sieprawska-Lupa M."/>
            <person name="Takai K."/>
            <person name="Miyazaki J."/>
            <person name="Whitman W."/>
            <person name="Woyke T.J."/>
        </authorList>
    </citation>
    <scope>NUCLEOTIDE SEQUENCE [LARGE SCALE GENOMIC DNA]</scope>
    <source>
        <strain evidence="2 3">Mc-S-70</strain>
    </source>
</reference>
<dbReference type="EMBL" id="AGJL01000037">
    <property type="protein sequence ID" value="EHP85260.1"/>
    <property type="molecule type" value="Genomic_DNA"/>
</dbReference>
<organism evidence="2 3">
    <name type="scientific">Methanotorris formicicus Mc-S-70</name>
    <dbReference type="NCBI Taxonomy" id="647171"/>
    <lineage>
        <taxon>Archaea</taxon>
        <taxon>Methanobacteriati</taxon>
        <taxon>Methanobacteriota</taxon>
        <taxon>Methanomada group</taxon>
        <taxon>Methanococci</taxon>
        <taxon>Methanococcales</taxon>
        <taxon>Methanocaldococcaceae</taxon>
        <taxon>Methanotorris</taxon>
    </lineage>
</organism>
<keyword evidence="1" id="KW-0472">Membrane</keyword>
<dbReference type="AlphaFoldDB" id="H1L040"/>
<dbReference type="Pfam" id="PF04021">
    <property type="entry name" value="Class_IIIsignal"/>
    <property type="match status" value="1"/>
</dbReference>
<keyword evidence="3" id="KW-1185">Reference proteome</keyword>
<proteinExistence type="predicted"/>
<dbReference type="STRING" id="647171.MetfoDRAFT_1414"/>
<dbReference type="Proteomes" id="UP000003706">
    <property type="component" value="Unassembled WGS sequence"/>
</dbReference>
<keyword evidence="1" id="KW-1133">Transmembrane helix</keyword>
<keyword evidence="1" id="KW-0812">Transmembrane</keyword>
<protein>
    <recommendedName>
        <fullName evidence="4">Class III signal peptide-containing protein</fullName>
    </recommendedName>
</protein>
<dbReference type="RefSeq" id="WP_007044843.1">
    <property type="nucleotide sequence ID" value="NZ_AGJL01000037.1"/>
</dbReference>
<evidence type="ECO:0000256" key="1">
    <source>
        <dbReference type="SAM" id="Phobius"/>
    </source>
</evidence>
<accession>H1L040</accession>
<evidence type="ECO:0000313" key="2">
    <source>
        <dbReference type="EMBL" id="EHP85260.1"/>
    </source>
</evidence>
<feature type="transmembrane region" description="Helical" evidence="1">
    <location>
        <begin position="20"/>
        <end position="41"/>
    </location>
</feature>
<sequence length="69" mass="7635">MSEKIKKFIKILSVRGQISLEFSVLLLVVIVAAAIAGYYIIASSKEIGYNNIDSINHTYNVTMKTLSNV</sequence>
<name>H1L040_9EURY</name>
<evidence type="ECO:0000313" key="3">
    <source>
        <dbReference type="Proteomes" id="UP000003706"/>
    </source>
</evidence>
<dbReference type="InterPro" id="IPR007166">
    <property type="entry name" value="Class3_signal_pept_motif"/>
</dbReference>